<comment type="caution">
    <text evidence="6">The sequence shown here is derived from an EMBL/GenBank/DDBJ whole genome shotgun (WGS) entry which is preliminary data.</text>
</comment>
<evidence type="ECO:0000256" key="1">
    <source>
        <dbReference type="ARBA" id="ARBA00004141"/>
    </source>
</evidence>
<keyword evidence="2 5" id="KW-0812">Transmembrane</keyword>
<feature type="transmembrane region" description="Helical" evidence="5">
    <location>
        <begin position="12"/>
        <end position="31"/>
    </location>
</feature>
<protein>
    <submittedName>
        <fullName evidence="6">Putative membrane protein</fullName>
    </submittedName>
</protein>
<dbReference type="STRING" id="1217799.DEALK_13100"/>
<dbReference type="OrthoDB" id="2657448at2"/>
<evidence type="ECO:0000256" key="5">
    <source>
        <dbReference type="SAM" id="Phobius"/>
    </source>
</evidence>
<keyword evidence="4 5" id="KW-0472">Membrane</keyword>
<organism evidence="6 7">
    <name type="scientific">Dehalogenimonas alkenigignens</name>
    <dbReference type="NCBI Taxonomy" id="1217799"/>
    <lineage>
        <taxon>Bacteria</taxon>
        <taxon>Bacillati</taxon>
        <taxon>Chloroflexota</taxon>
        <taxon>Dehalococcoidia</taxon>
        <taxon>Dehalococcoidales</taxon>
        <taxon>Dehalococcoidaceae</taxon>
        <taxon>Dehalogenimonas</taxon>
    </lineage>
</organism>
<dbReference type="EMBL" id="LFDV01000002">
    <property type="protein sequence ID" value="KTB48464.1"/>
    <property type="molecule type" value="Genomic_DNA"/>
</dbReference>
<keyword evidence="7" id="KW-1185">Reference proteome</keyword>
<evidence type="ECO:0000256" key="2">
    <source>
        <dbReference type="ARBA" id="ARBA00022692"/>
    </source>
</evidence>
<evidence type="ECO:0000256" key="3">
    <source>
        <dbReference type="ARBA" id="ARBA00022989"/>
    </source>
</evidence>
<reference evidence="6 7" key="1">
    <citation type="submission" date="2015-06" db="EMBL/GenBank/DDBJ databases">
        <title>Genome sequence of the organohalide-respiring Dehalogenimonas alkenigignens type strain (IP3-3T).</title>
        <authorList>
            <person name="Key T.A."/>
            <person name="Richmond D.P."/>
            <person name="Bowman K.S."/>
            <person name="Cho Y.-J."/>
            <person name="Chun J."/>
            <person name="da Costa M.S."/>
            <person name="Rainey F.A."/>
            <person name="Moe W.M."/>
        </authorList>
    </citation>
    <scope>NUCLEOTIDE SEQUENCE [LARGE SCALE GENOMIC DNA]</scope>
    <source>
        <strain evidence="6 7">IP3-3</strain>
    </source>
</reference>
<sequence>MDKTSTGLQENVAGLLCYLGTWITGIIFLIIEPKNRFVRFHAFQSIVVFGFIQILGLILSGPFALFNLLFAWLIWVAGIILWIVLMVKAYQGQRYKLPVAGDIAESLLGKG</sequence>
<feature type="transmembrane region" description="Helical" evidence="5">
    <location>
        <begin position="43"/>
        <end position="63"/>
    </location>
</feature>
<dbReference type="PANTHER" id="PTHR36460:SF1">
    <property type="entry name" value="UPF0132 DOMAIN PROTEIN (AFU_ORTHOLOGUE AFUA_3G10255)"/>
    <property type="match status" value="1"/>
</dbReference>
<feature type="transmembrane region" description="Helical" evidence="5">
    <location>
        <begin position="69"/>
        <end position="87"/>
    </location>
</feature>
<keyword evidence="3 5" id="KW-1133">Transmembrane helix</keyword>
<evidence type="ECO:0000256" key="4">
    <source>
        <dbReference type="ARBA" id="ARBA00023136"/>
    </source>
</evidence>
<evidence type="ECO:0000313" key="6">
    <source>
        <dbReference type="EMBL" id="KTB48464.1"/>
    </source>
</evidence>
<name>A0A0W0GIQ5_9CHLR</name>
<dbReference type="AlphaFoldDB" id="A0A0W0GIQ5"/>
<dbReference type="PANTHER" id="PTHR36460">
    <property type="entry name" value="UPF0132 DOMAIN PROTEIN (AFU_ORTHOLOGUE AFUA_3G10255)"/>
    <property type="match status" value="1"/>
</dbReference>
<proteinExistence type="predicted"/>
<evidence type="ECO:0000313" key="7">
    <source>
        <dbReference type="Proteomes" id="UP000053947"/>
    </source>
</evidence>
<comment type="subcellular location">
    <subcellularLocation>
        <location evidence="1">Membrane</location>
        <topology evidence="1">Multi-pass membrane protein</topology>
    </subcellularLocation>
</comment>
<dbReference type="GO" id="GO:0016020">
    <property type="term" value="C:membrane"/>
    <property type="evidence" value="ECO:0007669"/>
    <property type="project" value="UniProtKB-SubCell"/>
</dbReference>
<gene>
    <name evidence="6" type="ORF">DEALK_13100</name>
</gene>
<dbReference type="Pfam" id="PF09685">
    <property type="entry name" value="MamF_MmsF"/>
    <property type="match status" value="1"/>
</dbReference>
<dbReference type="Proteomes" id="UP000053947">
    <property type="component" value="Unassembled WGS sequence"/>
</dbReference>
<accession>A0A0W0GIQ5</accession>
<dbReference type="InterPro" id="IPR019109">
    <property type="entry name" value="MamF_MmsF"/>
</dbReference>
<dbReference type="RefSeq" id="WP_058439443.1">
    <property type="nucleotide sequence ID" value="NZ_KQ758903.1"/>
</dbReference>